<feature type="region of interest" description="Disordered" evidence="1">
    <location>
        <begin position="1"/>
        <end position="24"/>
    </location>
</feature>
<comment type="caution">
    <text evidence="2">The sequence shown here is derived from an EMBL/GenBank/DDBJ whole genome shotgun (WGS) entry which is preliminary data.</text>
</comment>
<accession>A0ABD3PQK1</accession>
<feature type="compositionally biased region" description="Basic residues" evidence="1">
    <location>
        <begin position="86"/>
        <end position="95"/>
    </location>
</feature>
<gene>
    <name evidence="2" type="ORF">ACHAW5_004065</name>
</gene>
<dbReference type="EMBL" id="JALLAZ020000723">
    <property type="protein sequence ID" value="KAL3788490.1"/>
    <property type="molecule type" value="Genomic_DNA"/>
</dbReference>
<keyword evidence="3" id="KW-1185">Reference proteome</keyword>
<evidence type="ECO:0000256" key="1">
    <source>
        <dbReference type="SAM" id="MobiDB-lite"/>
    </source>
</evidence>
<dbReference type="Proteomes" id="UP001530315">
    <property type="component" value="Unassembled WGS sequence"/>
</dbReference>
<sequence length="128" mass="13528">MATTPNIAASPSSSPSRCDSKVRAKQGNAEACPLFMDGLPSHFAQNSALAAIASLIDDDASGEECKDARKKGSQSSTFDYKSGGGKVKKTGKRSNHSPYSKEKGTRNNGGKISTTLGEAQLFLNMWKI</sequence>
<feature type="region of interest" description="Disordered" evidence="1">
    <location>
        <begin position="65"/>
        <end position="113"/>
    </location>
</feature>
<organism evidence="2 3">
    <name type="scientific">Stephanodiscus triporus</name>
    <dbReference type="NCBI Taxonomy" id="2934178"/>
    <lineage>
        <taxon>Eukaryota</taxon>
        <taxon>Sar</taxon>
        <taxon>Stramenopiles</taxon>
        <taxon>Ochrophyta</taxon>
        <taxon>Bacillariophyta</taxon>
        <taxon>Coscinodiscophyceae</taxon>
        <taxon>Thalassiosirophycidae</taxon>
        <taxon>Stephanodiscales</taxon>
        <taxon>Stephanodiscaceae</taxon>
        <taxon>Stephanodiscus</taxon>
    </lineage>
</organism>
<reference evidence="2 3" key="1">
    <citation type="submission" date="2024-10" db="EMBL/GenBank/DDBJ databases">
        <title>Updated reference genomes for cyclostephanoid diatoms.</title>
        <authorList>
            <person name="Roberts W.R."/>
            <person name="Alverson A.J."/>
        </authorList>
    </citation>
    <scope>NUCLEOTIDE SEQUENCE [LARGE SCALE GENOMIC DNA]</scope>
    <source>
        <strain evidence="2 3">AJA276-08</strain>
    </source>
</reference>
<dbReference type="AlphaFoldDB" id="A0ABD3PQK1"/>
<proteinExistence type="predicted"/>
<protein>
    <submittedName>
        <fullName evidence="2">Uncharacterized protein</fullName>
    </submittedName>
</protein>
<name>A0ABD3PQK1_9STRA</name>
<evidence type="ECO:0000313" key="2">
    <source>
        <dbReference type="EMBL" id="KAL3788490.1"/>
    </source>
</evidence>
<evidence type="ECO:0000313" key="3">
    <source>
        <dbReference type="Proteomes" id="UP001530315"/>
    </source>
</evidence>